<dbReference type="RefSeq" id="WP_191827278.1">
    <property type="nucleotide sequence ID" value="NZ_JACYHB010000001.1"/>
</dbReference>
<organism evidence="7 8">
    <name type="scientific">Cellulosimicrobium arenosum</name>
    <dbReference type="NCBI Taxonomy" id="2708133"/>
    <lineage>
        <taxon>Bacteria</taxon>
        <taxon>Bacillati</taxon>
        <taxon>Actinomycetota</taxon>
        <taxon>Actinomycetes</taxon>
        <taxon>Micrococcales</taxon>
        <taxon>Promicromonosporaceae</taxon>
        <taxon>Cellulosimicrobium</taxon>
    </lineage>
</organism>
<evidence type="ECO:0000256" key="3">
    <source>
        <dbReference type="ARBA" id="ARBA00022670"/>
    </source>
</evidence>
<reference evidence="7" key="1">
    <citation type="journal article" date="2018" name="Curr. Microbiol.">
        <title>Cellulosimicrobium arenosum sp. nov., Isolated from Marine Sediment Sand.</title>
        <authorList>
            <person name="Oh M."/>
            <person name="Kim J.H."/>
            <person name="Yoon J.H."/>
            <person name="Schumann P."/>
            <person name="Kim W."/>
        </authorList>
    </citation>
    <scope>NUCLEOTIDE SEQUENCE</scope>
    <source>
        <strain evidence="7">KCTC 49039</strain>
    </source>
</reference>
<evidence type="ECO:0000256" key="4">
    <source>
        <dbReference type="ARBA" id="ARBA00022801"/>
    </source>
</evidence>
<dbReference type="InterPro" id="IPR033694">
    <property type="entry name" value="PGPEP1_Cys_AS"/>
</dbReference>
<name>A0A927G6C3_9MICO</name>
<dbReference type="GO" id="GO:0006508">
    <property type="term" value="P:proteolysis"/>
    <property type="evidence" value="ECO:0007669"/>
    <property type="project" value="UniProtKB-KW"/>
</dbReference>
<evidence type="ECO:0000313" key="8">
    <source>
        <dbReference type="Proteomes" id="UP000610846"/>
    </source>
</evidence>
<dbReference type="EMBL" id="JACYHB010000001">
    <property type="protein sequence ID" value="MBD8077713.1"/>
    <property type="molecule type" value="Genomic_DNA"/>
</dbReference>
<dbReference type="GO" id="GO:0005829">
    <property type="term" value="C:cytosol"/>
    <property type="evidence" value="ECO:0007669"/>
    <property type="project" value="InterPro"/>
</dbReference>
<dbReference type="InterPro" id="IPR016125">
    <property type="entry name" value="Peptidase_C15-like"/>
</dbReference>
<dbReference type="Proteomes" id="UP000610846">
    <property type="component" value="Unassembled WGS sequence"/>
</dbReference>
<feature type="active site" evidence="6">
    <location>
        <position position="144"/>
    </location>
</feature>
<evidence type="ECO:0000256" key="2">
    <source>
        <dbReference type="ARBA" id="ARBA00022490"/>
    </source>
</evidence>
<comment type="caution">
    <text evidence="7">The sequence shown here is derived from an EMBL/GenBank/DDBJ whole genome shotgun (WGS) entry which is preliminary data.</text>
</comment>
<keyword evidence="8" id="KW-1185">Reference proteome</keyword>
<evidence type="ECO:0000313" key="7">
    <source>
        <dbReference type="EMBL" id="MBD8077713.1"/>
    </source>
</evidence>
<keyword evidence="2" id="KW-0963">Cytoplasm</keyword>
<dbReference type="PIRSF" id="PIRSF015592">
    <property type="entry name" value="Prld-crbxl_pptds"/>
    <property type="match status" value="1"/>
</dbReference>
<accession>A0A927G6C3</accession>
<dbReference type="InterPro" id="IPR000816">
    <property type="entry name" value="Peptidase_C15"/>
</dbReference>
<dbReference type="GO" id="GO:0016920">
    <property type="term" value="F:pyroglutamyl-peptidase activity"/>
    <property type="evidence" value="ECO:0007669"/>
    <property type="project" value="UniProtKB-EC"/>
</dbReference>
<dbReference type="EC" id="3.4.19.3" evidence="6"/>
<comment type="catalytic activity">
    <reaction evidence="6">
        <text>Release of an N-terminal pyroglutamyl group from a polypeptide, the second amino acid generally not being Pro.</text>
        <dbReference type="EC" id="3.4.19.3"/>
    </reaction>
</comment>
<dbReference type="AlphaFoldDB" id="A0A927G6C3"/>
<keyword evidence="5" id="KW-0788">Thiol protease</keyword>
<dbReference type="Gene3D" id="3.40.630.20">
    <property type="entry name" value="Peptidase C15, pyroglutamyl peptidase I-like"/>
    <property type="match status" value="1"/>
</dbReference>
<protein>
    <recommendedName>
        <fullName evidence="6">Pyroglutamyl-peptidase I</fullName>
        <ecNumber evidence="6">3.4.19.3</ecNumber>
    </recommendedName>
</protein>
<dbReference type="CDD" id="cd00501">
    <property type="entry name" value="Peptidase_C15"/>
    <property type="match status" value="1"/>
</dbReference>
<evidence type="ECO:0000256" key="1">
    <source>
        <dbReference type="ARBA" id="ARBA00006641"/>
    </source>
</evidence>
<dbReference type="PANTHER" id="PTHR23402:SF1">
    <property type="entry name" value="PYROGLUTAMYL-PEPTIDASE I"/>
    <property type="match status" value="1"/>
</dbReference>
<keyword evidence="4" id="KW-0378">Hydrolase</keyword>
<dbReference type="PRINTS" id="PR00706">
    <property type="entry name" value="PYROGLUPTASE"/>
</dbReference>
<keyword evidence="3" id="KW-0645">Protease</keyword>
<comment type="similarity">
    <text evidence="1">Belongs to the peptidase C15 family.</text>
</comment>
<dbReference type="InterPro" id="IPR036440">
    <property type="entry name" value="Peptidase_C15-like_sf"/>
</dbReference>
<dbReference type="PANTHER" id="PTHR23402">
    <property type="entry name" value="PROTEASE FAMILY C15 PYROGLUTAMYL-PEPTIDASE I-RELATED"/>
    <property type="match status" value="1"/>
</dbReference>
<dbReference type="Pfam" id="PF01470">
    <property type="entry name" value="Peptidase_C15"/>
    <property type="match status" value="1"/>
</dbReference>
<evidence type="ECO:0000256" key="6">
    <source>
        <dbReference type="PROSITE-ProRule" id="PRU10077"/>
    </source>
</evidence>
<sequence length="206" mass="21121">MSVLVSGFDPFGDDATNPSWDVARLLGERGPELVGTDVVAVRLPVTFAGAWPILCAAVRAHAPDVVLALGLAAGSTQVRLERVAINVADARRPDNDGAAPVDAPVVDGGPVAYWSGLPLKAALVALRELEVPATVSATAGTYVCNATFYALMHHVATAGLSSRAGFVHVPRATDLALEDQVRAVAQVARLARTGAAEPVLAAGAES</sequence>
<dbReference type="SUPFAM" id="SSF53182">
    <property type="entry name" value="Pyrrolidone carboxyl peptidase (pyroglutamate aminopeptidase)"/>
    <property type="match status" value="1"/>
</dbReference>
<evidence type="ECO:0000256" key="5">
    <source>
        <dbReference type="ARBA" id="ARBA00022807"/>
    </source>
</evidence>
<gene>
    <name evidence="7" type="ORF">IF651_01385</name>
</gene>
<dbReference type="PROSITE" id="PS01334">
    <property type="entry name" value="PYRASE_CYS"/>
    <property type="match status" value="1"/>
</dbReference>
<reference evidence="7" key="2">
    <citation type="submission" date="2020-09" db="EMBL/GenBank/DDBJ databases">
        <authorList>
            <person name="Yu Y."/>
        </authorList>
    </citation>
    <scope>NUCLEOTIDE SEQUENCE</scope>
    <source>
        <strain evidence="7">KCTC 49039</strain>
    </source>
</reference>
<proteinExistence type="inferred from homology"/>